<dbReference type="InterPro" id="IPR018247">
    <property type="entry name" value="EF_Hand_1_Ca_BS"/>
</dbReference>
<dbReference type="PANTHER" id="PTHR46182">
    <property type="entry name" value="FI19480P1"/>
    <property type="match status" value="1"/>
</dbReference>
<comment type="subcellular location">
    <subcellularLocation>
        <location evidence="1">Secreted</location>
    </subcellularLocation>
</comment>
<proteinExistence type="predicted"/>
<dbReference type="InterPro" id="IPR059100">
    <property type="entry name" value="TSP3_bac"/>
</dbReference>
<organism evidence="7 8">
    <name type="scientific">Colwellia demingiae</name>
    <dbReference type="NCBI Taxonomy" id="89401"/>
    <lineage>
        <taxon>Bacteria</taxon>
        <taxon>Pseudomonadati</taxon>
        <taxon>Pseudomonadota</taxon>
        <taxon>Gammaproteobacteria</taxon>
        <taxon>Alteromonadales</taxon>
        <taxon>Colwelliaceae</taxon>
        <taxon>Colwellia</taxon>
    </lineage>
</organism>
<dbReference type="InterPro" id="IPR035986">
    <property type="entry name" value="PKD_dom_sf"/>
</dbReference>
<feature type="domain" description="PKD/Chitinase" evidence="6">
    <location>
        <begin position="608"/>
        <end position="697"/>
    </location>
</feature>
<dbReference type="Pfam" id="PF07603">
    <property type="entry name" value="Lcl_C"/>
    <property type="match status" value="1"/>
</dbReference>
<dbReference type="Gene3D" id="2.60.40.10">
    <property type="entry name" value="Immunoglobulins"/>
    <property type="match status" value="4"/>
</dbReference>
<evidence type="ECO:0000256" key="1">
    <source>
        <dbReference type="ARBA" id="ARBA00004613"/>
    </source>
</evidence>
<evidence type="ECO:0000313" key="8">
    <source>
        <dbReference type="Proteomes" id="UP000321822"/>
    </source>
</evidence>
<evidence type="ECO:0000256" key="3">
    <source>
        <dbReference type="ARBA" id="ARBA00022729"/>
    </source>
</evidence>
<protein>
    <submittedName>
        <fullName evidence="7">DUF1566 domain-containing protein</fullName>
    </submittedName>
</protein>
<dbReference type="OrthoDB" id="9815730at2"/>
<keyword evidence="2" id="KW-0964">Secreted</keyword>
<dbReference type="EMBL" id="VOLT01000022">
    <property type="protein sequence ID" value="TWX63428.1"/>
    <property type="molecule type" value="Genomic_DNA"/>
</dbReference>
<dbReference type="GO" id="GO:0031410">
    <property type="term" value="C:cytoplasmic vesicle"/>
    <property type="evidence" value="ECO:0007669"/>
    <property type="project" value="TreeGrafter"/>
</dbReference>
<gene>
    <name evidence="7" type="ORF">ESZ36_22315</name>
</gene>
<dbReference type="InterPro" id="IPR011460">
    <property type="entry name" value="Lcl_C"/>
</dbReference>
<feature type="compositionally biased region" description="Acidic residues" evidence="5">
    <location>
        <begin position="1741"/>
        <end position="1751"/>
    </location>
</feature>
<dbReference type="GO" id="GO:0016020">
    <property type="term" value="C:membrane"/>
    <property type="evidence" value="ECO:0007669"/>
    <property type="project" value="TreeGrafter"/>
</dbReference>
<keyword evidence="3" id="KW-0732">Signal</keyword>
<dbReference type="RefSeq" id="WP_146792003.1">
    <property type="nucleotide sequence ID" value="NZ_VOLT01000022.1"/>
</dbReference>
<dbReference type="Pfam" id="PF22352">
    <property type="entry name" value="K319L-like_PKD"/>
    <property type="match status" value="4"/>
</dbReference>
<feature type="domain" description="PKD/Chitinase" evidence="6">
    <location>
        <begin position="1508"/>
        <end position="1597"/>
    </location>
</feature>
<dbReference type="Pfam" id="PF18884">
    <property type="entry name" value="TSP3_bac"/>
    <property type="match status" value="9"/>
</dbReference>
<evidence type="ECO:0000256" key="4">
    <source>
        <dbReference type="ARBA" id="ARBA00022837"/>
    </source>
</evidence>
<dbReference type="PANTHER" id="PTHR46182:SF2">
    <property type="entry name" value="FI19480P1"/>
    <property type="match status" value="1"/>
</dbReference>
<dbReference type="InterPro" id="IPR029865">
    <property type="entry name" value="KIAA0319-like"/>
</dbReference>
<dbReference type="InterPro" id="IPR013783">
    <property type="entry name" value="Ig-like_fold"/>
</dbReference>
<evidence type="ECO:0000256" key="2">
    <source>
        <dbReference type="ARBA" id="ARBA00022525"/>
    </source>
</evidence>
<reference evidence="7 8" key="1">
    <citation type="submission" date="2019-07" db="EMBL/GenBank/DDBJ databases">
        <title>Genomes of sea-ice associated Colwellia species.</title>
        <authorList>
            <person name="Bowman J.P."/>
        </authorList>
    </citation>
    <scope>NUCLEOTIDE SEQUENCE [LARGE SCALE GENOMIC DNA]</scope>
    <source>
        <strain evidence="7 8">ACAM 459</strain>
    </source>
</reference>
<feature type="domain" description="PKD/Chitinase" evidence="6">
    <location>
        <begin position="422"/>
        <end position="509"/>
    </location>
</feature>
<dbReference type="Gene3D" id="2.60.40.3010">
    <property type="match status" value="2"/>
</dbReference>
<feature type="region of interest" description="Disordered" evidence="5">
    <location>
        <begin position="1616"/>
        <end position="1636"/>
    </location>
</feature>
<keyword evidence="4" id="KW-0106">Calcium</keyword>
<feature type="region of interest" description="Disordered" evidence="5">
    <location>
        <begin position="1741"/>
        <end position="1762"/>
    </location>
</feature>
<keyword evidence="8" id="KW-1185">Reference proteome</keyword>
<dbReference type="InterPro" id="IPR022409">
    <property type="entry name" value="PKD/Chitinase_dom"/>
</dbReference>
<evidence type="ECO:0000259" key="6">
    <source>
        <dbReference type="SMART" id="SM00089"/>
    </source>
</evidence>
<accession>A0A5C6Q3P3</accession>
<name>A0A5C6Q3P3_9GAMM</name>
<dbReference type="SUPFAM" id="SSF49299">
    <property type="entry name" value="PKD domain"/>
    <property type="match status" value="1"/>
</dbReference>
<dbReference type="CDD" id="cd00146">
    <property type="entry name" value="PKD"/>
    <property type="match status" value="2"/>
</dbReference>
<dbReference type="Proteomes" id="UP000321822">
    <property type="component" value="Unassembled WGS sequence"/>
</dbReference>
<feature type="compositionally biased region" description="Polar residues" evidence="5">
    <location>
        <begin position="1616"/>
        <end position="1626"/>
    </location>
</feature>
<feature type="domain" description="PKD/Chitinase" evidence="6">
    <location>
        <begin position="514"/>
        <end position="603"/>
    </location>
</feature>
<dbReference type="PROSITE" id="PS00018">
    <property type="entry name" value="EF_HAND_1"/>
    <property type="match status" value="2"/>
</dbReference>
<evidence type="ECO:0000256" key="5">
    <source>
        <dbReference type="SAM" id="MobiDB-lite"/>
    </source>
</evidence>
<dbReference type="SMART" id="SM00089">
    <property type="entry name" value="PKD"/>
    <property type="match status" value="4"/>
</dbReference>
<evidence type="ECO:0000313" key="7">
    <source>
        <dbReference type="EMBL" id="TWX63428.1"/>
    </source>
</evidence>
<comment type="caution">
    <text evidence="7">The sequence shown here is derived from an EMBL/GenBank/DDBJ whole genome shotgun (WGS) entry which is preliminary data.</text>
</comment>
<sequence>MVVFWQYFLVVFTVLLLTGCNPSGNTPTHNIPPVIYTVDTLELNEGDSFTLPEISIDNDGEIVLYQWSQVSGEQISFDNPNSATPTITAPLIEADVIIQLALTVKDDLGASSTGVINILILNNINTFSVYLENNIDISEIKVEVIKPIVNDPNNEIVDFSWEQVIENDDIELDYSIQDDFNLSITTPKITLPTVFIFKFSVFDKNKEASSFFIDITIHPTMYGIVAGVFDNPSIVNLYKWGDVIPVKTASTNDNGAFEFQLDGRISDYRITATRAVADNSSFDEKSNIIRTTKNTVLNNNHIKLDGELSAACYFLARFECNITPISTLIAQYGLENGFEEINKTSWLSIIENIIGSISPDPFIYSREDVDIIKLMAFFKSNDSNINDWVRLILDYVDNPTSYATQNQVITWFSKANQPPKVNLSFDTVVESGNNVEITSTATDLEGTKLSYKWLQIKGPSVSISGHSNSTIQFLAPQVNKNEDIQIELQVTDADGLLTTKTALIQILEENTLPTVNAGIDQTVDKQTAVSLSGSAVDSDGTIVSYAWLQTAGTTVTLTNTNSASASFTSPDVTISTVLSFELTVTDNRTGTATDSIDITVLPENIVPSVNAGVDQTVDKKTAVSLSGSAVDSDGTIVSYAWTQTAGTTVTLTNATTESTSFTSPDVTLLATLSFTLTVTDNRGGSSSDSINIKVLPENPLTLNYQLIEDFTDISFEVSNGDNAPISDAILNSVSSKTSSNATLKWHSYSGNPVYDEDNGEGIFGDMALSFTLQNMQCLSYQLDVSYQSSSSSGVRSLAINRIEDLLAIQERIDISAIGTGMADVITDSYTIALNDPSLETLQIIGERLWVGQLEITASCTGFDSDLDGIFDRIETIIGTDIFNADTDEDGISDSQELLLNFDPLDPADGTADTDNDGLTNGQEFTFGLNYQDANDAYLDADNDGISNFHEIQAGTDPNDANDFDLAYIDTDNDRIIDSEEITNGTDPFVSNLLLLNYQLIEDFDDITFEISGGDNAPITDYILNAVSSKTSSNATLKWDSYSGSPFYDEDSGKAIYGDMELDFTLQNMQCLSYQLNVTYSRASSDAQYDRSLAINRVEDSLVIQESIDISAVNPGITTSYTIALNDPSLETLKIIGGKLSVYKLEITASCLGFDSDLDGVFDRVETLIGTDPLNADTDEDGISDSLELSLNFDPLDPTDGTADADNDGLTNGQEITFGLNYQDYDDVYLDFDNDGISNFHEIQAGTDPNDANDFDLAYIDTDNDRIIDGEEIVNGTDPLVSNLLTLNYQLIEDFTEITAPDSTLISNEMFDQVTIKRSSNASLQWLSYGDINPRYNSGLDIDGVDEGTGPSIYGVAYAEILPETIELSFIVRNIQCKAYQLHLSYNRSSGFRERNLAISRLEDGKVIQAEIDIGAQINIIRKTYDIQSLDDLEETLIIRGNRLAVFQIEITSNCQEFDSDLDGLSDSREDYLGTDKYNNDTDGDGIDDVVELSFGLDPLVPTVNLLPVVDAGTDQAVDEETTVSLNATANDSDGSIVSYAWVQTTGSMVTLSNASSATATFIAPDVSSTTTLTFDITVTDNIGDSTTDSLSVDINNNLAPTAVFSVAIQIESGTSAELDAQSSTDPEASPLQYDWRQTDSSGTGITLDDDSIVKPSFIAPTVGVTTVVTFELTVTDVGEKQDTYAATFVLVPSNNNQTLVNDTGYSLCADYAFGGTRSGIHQNTIICPNAVDADDNGVVDGYDDGEGETDGDPIPSIQDAHSGRDVTFPDDTDGTLGFSFVKLGVNGEVLPFSATNWSCTYDTVTQLMWEVKTTDGGLHDANDTYTWYNSDGAVNGGNSGLENGGMCSTTGECDSEKFINAVNTTNLCGANDWRLPSYNEGISLLNMSQLTNSIDTSFFPNAVNIPYWSSSVLSSNTSAAWLISIDKSPALSTTLDFKASAYPTRLVRSAN</sequence>